<feature type="transmembrane region" description="Helical" evidence="1">
    <location>
        <begin position="283"/>
        <end position="301"/>
    </location>
</feature>
<dbReference type="PROSITE" id="PS51832">
    <property type="entry name" value="HD_GYP"/>
    <property type="match status" value="1"/>
</dbReference>
<keyword evidence="1" id="KW-1133">Transmembrane helix</keyword>
<dbReference type="EMBL" id="CP051151">
    <property type="protein sequence ID" value="QLY40043.1"/>
    <property type="molecule type" value="Genomic_DNA"/>
</dbReference>
<dbReference type="AlphaFoldDB" id="A0A7L6N1K6"/>
<gene>
    <name evidence="3" type="ORF">HF295_03880</name>
</gene>
<feature type="transmembrane region" description="Helical" evidence="1">
    <location>
        <begin position="245"/>
        <end position="263"/>
    </location>
</feature>
<protein>
    <recommendedName>
        <fullName evidence="2">HD-GYP domain-containing protein</fullName>
    </recommendedName>
</protein>
<dbReference type="InterPro" id="IPR052020">
    <property type="entry name" value="Cyclic_di-GMP/3'3'-cGAMP_PDE"/>
</dbReference>
<dbReference type="RefSeq" id="WP_312032539.1">
    <property type="nucleotide sequence ID" value="NZ_CP051151.1"/>
</dbReference>
<evidence type="ECO:0000259" key="2">
    <source>
        <dbReference type="PROSITE" id="PS51832"/>
    </source>
</evidence>
<keyword evidence="4" id="KW-1185">Reference proteome</keyword>
<evidence type="ECO:0000313" key="4">
    <source>
        <dbReference type="Proteomes" id="UP000512167"/>
    </source>
</evidence>
<dbReference type="Proteomes" id="UP000512167">
    <property type="component" value="Chromosome"/>
</dbReference>
<feature type="transmembrane region" description="Helical" evidence="1">
    <location>
        <begin position="117"/>
        <end position="136"/>
    </location>
</feature>
<keyword evidence="1" id="KW-0812">Transmembrane</keyword>
<accession>A0A7L6N1K6</accession>
<evidence type="ECO:0000313" key="3">
    <source>
        <dbReference type="EMBL" id="QLY40043.1"/>
    </source>
</evidence>
<name>A0A7L6N1K6_9MOLU</name>
<proteinExistence type="predicted"/>
<feature type="transmembrane region" description="Helical" evidence="1">
    <location>
        <begin position="180"/>
        <end position="200"/>
    </location>
</feature>
<dbReference type="PANTHER" id="PTHR45228">
    <property type="entry name" value="CYCLIC DI-GMP PHOSPHODIESTERASE TM_0186-RELATED"/>
    <property type="match status" value="1"/>
</dbReference>
<dbReference type="Gene3D" id="1.10.3210.10">
    <property type="entry name" value="Hypothetical protein af1432"/>
    <property type="match status" value="1"/>
</dbReference>
<dbReference type="KEGG" id="tbk:HF295_03880"/>
<feature type="transmembrane region" description="Helical" evidence="1">
    <location>
        <begin position="212"/>
        <end position="233"/>
    </location>
</feature>
<feature type="domain" description="HD-GYP" evidence="2">
    <location>
        <begin position="329"/>
        <end position="524"/>
    </location>
</feature>
<organism evidence="3 4">
    <name type="scientific">Hujiaoplasma nucleasis</name>
    <dbReference type="NCBI Taxonomy" id="2725268"/>
    <lineage>
        <taxon>Bacteria</taxon>
        <taxon>Bacillati</taxon>
        <taxon>Mycoplasmatota</taxon>
        <taxon>Mollicutes</taxon>
        <taxon>Candidatus Izemoplasmatales</taxon>
        <taxon>Hujiaoplasmataceae</taxon>
        <taxon>Hujiaoplasma</taxon>
    </lineage>
</organism>
<dbReference type="PANTHER" id="PTHR45228:SF8">
    <property type="entry name" value="TWO-COMPONENT RESPONSE REGULATOR-RELATED"/>
    <property type="match status" value="1"/>
</dbReference>
<keyword evidence="1" id="KW-0472">Membrane</keyword>
<dbReference type="InterPro" id="IPR037522">
    <property type="entry name" value="HD_GYP_dom"/>
</dbReference>
<evidence type="ECO:0000256" key="1">
    <source>
        <dbReference type="SAM" id="Phobius"/>
    </source>
</evidence>
<feature type="transmembrane region" description="Helical" evidence="1">
    <location>
        <begin position="148"/>
        <end position="168"/>
    </location>
</feature>
<reference evidence="3 4" key="1">
    <citation type="submission" date="2020-04" db="EMBL/GenBank/DDBJ databases">
        <authorList>
            <person name="Zheng R.K."/>
            <person name="Sun C.M."/>
        </authorList>
    </citation>
    <scope>NUCLEOTIDE SEQUENCE [LARGE SCALE GENOMIC DNA]</scope>
    <source>
        <strain evidence="4">zrk29</strain>
    </source>
</reference>
<sequence>MDDRQKTLDEFFRNNKSKRKKKEKDSKQIDEYFNDVSQQKSKKTFSDKVVEFFRLISFKNKFDENKVSSNKKRTEIIKSTHLRKRWYHIKDYFIRKFSFEAGVDILDDTSVLFRKNIVIQNIITITNIVFLLFTLIGSDGLNQRINIIVTFVIGLIMVIAGQSIGSIIKEKPTTLHKQQMGQYLSGIYVLMMAIAVYIKLRLTLGDSLEGGFFSITQAGYSLIYFSLVVIALYQDPKLLNVIFKITIVAMTIIHVVVMYPVYRYANDFVQLWDYIKGPILTDLILRTLILAIFMIGLYSTVKISEDINIKRKQELVKRRKMEKDFKDVVSDVFDVISVYKQRGEDIAERQYAESAKRVAKIAGELGGFLGYSSKLCQEIFEFSTIHIDKRDILNVDEYDSKEQLNEADYKSIRQKTIVGSIIIKRLQLDKKAEDIVRAHFEKTVSRDFIKEMNGIQNNRESQVILLSHIYDILRQERNYKKKLNHQRTIDLIKYEFNEYFDPQIIDRFIKYEAEFESTYHDLLEE</sequence>